<accession>A0A917WJF1</accession>
<dbReference type="Pfam" id="PF06067">
    <property type="entry name" value="DUF932"/>
    <property type="match status" value="1"/>
</dbReference>
<reference evidence="1" key="1">
    <citation type="journal article" date="2014" name="Int. J. Syst. Evol. Microbiol.">
        <title>Complete genome sequence of Corynebacterium casei LMG S-19264T (=DSM 44701T), isolated from a smear-ripened cheese.</title>
        <authorList>
            <consortium name="US DOE Joint Genome Institute (JGI-PGF)"/>
            <person name="Walter F."/>
            <person name="Albersmeier A."/>
            <person name="Kalinowski J."/>
            <person name="Ruckert C."/>
        </authorList>
    </citation>
    <scope>NUCLEOTIDE SEQUENCE</scope>
    <source>
        <strain evidence="1">CGMCC 4.7308</strain>
    </source>
</reference>
<comment type="caution">
    <text evidence="1">The sequence shown here is derived from an EMBL/GenBank/DDBJ whole genome shotgun (WGS) entry which is preliminary data.</text>
</comment>
<evidence type="ECO:0008006" key="3">
    <source>
        <dbReference type="Google" id="ProtNLM"/>
    </source>
</evidence>
<dbReference type="RefSeq" id="WP_188943221.1">
    <property type="nucleotide sequence ID" value="NZ_BMNA01000007.1"/>
</dbReference>
<sequence>MADQLEKWTDGSASFVSARKHAWHRLGTVLPDEFDAAQAMEYAKLGGWRVRKEALQTTVLTSDGVTTLDVPEQFATVRTNPVNGQPEVLGVVGRGYTPIQNEEHAALLDALVDESGAHFETAGSLRGGRGVFLTMKLPTTMQIGGVDPLDVYLIALNSHDGTSAFRLLVSPVRVVCANTQAMAIRRAQSTFSIRHTSGASGQIEQARQALGLTFKYAETFQAEADAMIAQAMTDAEFRELIDAVWTVEQPTGTAKPSKRAQTIASNRRTALLNLWKSSPTAEAIRGTKWAAYQAITEYTDHVAPVSDKRNPGAARAERAITSANVAAVKTRAFELIATN</sequence>
<protein>
    <recommendedName>
        <fullName evidence="3">DUF945 domain-containing protein</fullName>
    </recommendedName>
</protein>
<proteinExistence type="predicted"/>
<name>A0A917WJF1_9ACTN</name>
<reference evidence="1" key="2">
    <citation type="submission" date="2020-09" db="EMBL/GenBank/DDBJ databases">
        <authorList>
            <person name="Sun Q."/>
            <person name="Zhou Y."/>
        </authorList>
    </citation>
    <scope>NUCLEOTIDE SEQUENCE</scope>
    <source>
        <strain evidence="1">CGMCC 4.7308</strain>
    </source>
</reference>
<keyword evidence="2" id="KW-1185">Reference proteome</keyword>
<evidence type="ECO:0000313" key="2">
    <source>
        <dbReference type="Proteomes" id="UP000655208"/>
    </source>
</evidence>
<dbReference type="Proteomes" id="UP000655208">
    <property type="component" value="Unassembled WGS sequence"/>
</dbReference>
<dbReference type="EMBL" id="BMNA01000007">
    <property type="protein sequence ID" value="GGM09508.1"/>
    <property type="molecule type" value="Genomic_DNA"/>
</dbReference>
<organism evidence="1 2">
    <name type="scientific">Nakamurella endophytica</name>
    <dbReference type="NCBI Taxonomy" id="1748367"/>
    <lineage>
        <taxon>Bacteria</taxon>
        <taxon>Bacillati</taxon>
        <taxon>Actinomycetota</taxon>
        <taxon>Actinomycetes</taxon>
        <taxon>Nakamurellales</taxon>
        <taxon>Nakamurellaceae</taxon>
        <taxon>Nakamurella</taxon>
    </lineage>
</organism>
<evidence type="ECO:0000313" key="1">
    <source>
        <dbReference type="EMBL" id="GGM09508.1"/>
    </source>
</evidence>
<dbReference type="InterPro" id="IPR017686">
    <property type="entry name" value="Phg/plasmid-like_prot"/>
</dbReference>
<dbReference type="AlphaFoldDB" id="A0A917WJF1"/>
<dbReference type="NCBIfam" id="TIGR03299">
    <property type="entry name" value="LGT_TIGR03299"/>
    <property type="match status" value="1"/>
</dbReference>
<dbReference type="InterPro" id="IPR026325">
    <property type="entry name" value="DUF932"/>
</dbReference>
<gene>
    <name evidence="1" type="ORF">GCM10011594_31740</name>
</gene>